<keyword evidence="2" id="KW-1133">Transmembrane helix</keyword>
<dbReference type="AlphaFoldDB" id="A0A4V5NDT2"/>
<organism evidence="3 4">
    <name type="scientific">Cryomyces minteri</name>
    <dbReference type="NCBI Taxonomy" id="331657"/>
    <lineage>
        <taxon>Eukaryota</taxon>
        <taxon>Fungi</taxon>
        <taxon>Dikarya</taxon>
        <taxon>Ascomycota</taxon>
        <taxon>Pezizomycotina</taxon>
        <taxon>Dothideomycetes</taxon>
        <taxon>Dothideomycetes incertae sedis</taxon>
        <taxon>Cryomyces</taxon>
    </lineage>
</organism>
<feature type="compositionally biased region" description="Basic and acidic residues" evidence="1">
    <location>
        <begin position="137"/>
        <end position="147"/>
    </location>
</feature>
<protein>
    <submittedName>
        <fullName evidence="3">Uncharacterized protein</fullName>
    </submittedName>
</protein>
<evidence type="ECO:0000313" key="3">
    <source>
        <dbReference type="EMBL" id="TKA63549.1"/>
    </source>
</evidence>
<evidence type="ECO:0000256" key="2">
    <source>
        <dbReference type="SAM" id="Phobius"/>
    </source>
</evidence>
<evidence type="ECO:0000256" key="1">
    <source>
        <dbReference type="SAM" id="MobiDB-lite"/>
    </source>
</evidence>
<proteinExistence type="predicted"/>
<keyword evidence="2" id="KW-0472">Membrane</keyword>
<dbReference type="EMBL" id="NAJN01001387">
    <property type="protein sequence ID" value="TKA63549.1"/>
    <property type="molecule type" value="Genomic_DNA"/>
</dbReference>
<gene>
    <name evidence="3" type="ORF">B0A49_10511</name>
</gene>
<feature type="transmembrane region" description="Helical" evidence="2">
    <location>
        <begin position="174"/>
        <end position="192"/>
    </location>
</feature>
<feature type="region of interest" description="Disordered" evidence="1">
    <location>
        <begin position="137"/>
        <end position="175"/>
    </location>
</feature>
<comment type="caution">
    <text evidence="3">The sequence shown here is derived from an EMBL/GenBank/DDBJ whole genome shotgun (WGS) entry which is preliminary data.</text>
</comment>
<feature type="region of interest" description="Disordered" evidence="1">
    <location>
        <begin position="1"/>
        <end position="31"/>
    </location>
</feature>
<sequence>MPPTQLVRSERLPEQVPVAEISPPLSREHGDVPRTATEAALFPVGLPDVPSFSGPAVAASRMRCLQPDAEKAGRWEVGGGTDLAGTHTHTHAHRPSAFPMSGARDRAFPCLGAALPATLPLHGSPQQRVTTRAAPEEAHCDGQRDVTTHVTPPHKVAKKNKDRTRTRNRNENKMKRGSAVGTIIIIIVTIVLS</sequence>
<keyword evidence="2" id="KW-0812">Transmembrane</keyword>
<accession>A0A4V5NDT2</accession>
<keyword evidence="4" id="KW-1185">Reference proteome</keyword>
<dbReference type="Proteomes" id="UP000308768">
    <property type="component" value="Unassembled WGS sequence"/>
</dbReference>
<evidence type="ECO:0000313" key="4">
    <source>
        <dbReference type="Proteomes" id="UP000308768"/>
    </source>
</evidence>
<feature type="compositionally biased region" description="Basic and acidic residues" evidence="1">
    <location>
        <begin position="163"/>
        <end position="174"/>
    </location>
</feature>
<reference evidence="3 4" key="1">
    <citation type="submission" date="2017-03" db="EMBL/GenBank/DDBJ databases">
        <title>Genomes of endolithic fungi from Antarctica.</title>
        <authorList>
            <person name="Coleine C."/>
            <person name="Masonjones S."/>
            <person name="Stajich J.E."/>
        </authorList>
    </citation>
    <scope>NUCLEOTIDE SEQUENCE [LARGE SCALE GENOMIC DNA]</scope>
    <source>
        <strain evidence="3 4">CCFEE 5187</strain>
    </source>
</reference>
<name>A0A4V5NDT2_9PEZI</name>